<protein>
    <submittedName>
        <fullName evidence="1">Uncharacterized protein</fullName>
    </submittedName>
</protein>
<gene>
    <name evidence="1" type="ORF">IDJ77_02730</name>
</gene>
<evidence type="ECO:0000313" key="1">
    <source>
        <dbReference type="EMBL" id="MBD1362714.1"/>
    </source>
</evidence>
<reference evidence="1 2" key="1">
    <citation type="submission" date="2020-09" db="EMBL/GenBank/DDBJ databases">
        <title>Novel species of Mucilaginibacter isolated from a glacier on the Tibetan Plateau.</title>
        <authorList>
            <person name="Liu Q."/>
            <person name="Xin Y.-H."/>
        </authorList>
    </citation>
    <scope>NUCLEOTIDE SEQUENCE [LARGE SCALE GENOMIC DNA]</scope>
    <source>
        <strain evidence="1 2">ZT4R22</strain>
    </source>
</reference>
<organism evidence="1 2">
    <name type="scientific">Mucilaginibacter pankratovii</name>
    <dbReference type="NCBI Taxonomy" id="2772110"/>
    <lineage>
        <taxon>Bacteria</taxon>
        <taxon>Pseudomonadati</taxon>
        <taxon>Bacteroidota</taxon>
        <taxon>Sphingobacteriia</taxon>
        <taxon>Sphingobacteriales</taxon>
        <taxon>Sphingobacteriaceae</taxon>
        <taxon>Mucilaginibacter</taxon>
    </lineage>
</organism>
<comment type="caution">
    <text evidence="1">The sequence shown here is derived from an EMBL/GenBank/DDBJ whole genome shotgun (WGS) entry which is preliminary data.</text>
</comment>
<dbReference type="RefSeq" id="WP_191187379.1">
    <property type="nucleotide sequence ID" value="NZ_JACWMY010000001.1"/>
</dbReference>
<dbReference type="Proteomes" id="UP000606600">
    <property type="component" value="Unassembled WGS sequence"/>
</dbReference>
<proteinExistence type="predicted"/>
<dbReference type="EMBL" id="JACWMY010000001">
    <property type="protein sequence ID" value="MBD1362714.1"/>
    <property type="molecule type" value="Genomic_DNA"/>
</dbReference>
<name>A0ABR7WK69_9SPHI</name>
<sequence length="65" mass="7529">MKQHPNYQSKHAGKEQHVTLTKKVPVFIVCFTAFAYRAGHLNFREDICNFKEQLADILLPRADVN</sequence>
<accession>A0ABR7WK69</accession>
<evidence type="ECO:0000313" key="2">
    <source>
        <dbReference type="Proteomes" id="UP000606600"/>
    </source>
</evidence>
<keyword evidence="2" id="KW-1185">Reference proteome</keyword>